<dbReference type="Proteomes" id="UP000291289">
    <property type="component" value="Unassembled WGS sequence"/>
</dbReference>
<reference evidence="2 3" key="1">
    <citation type="submission" date="2018-12" db="EMBL/GenBank/DDBJ databases">
        <title>Alloscrdovia theropitheci sp. nov: a novel taxon from the feces of the bleeding-herat monkey (Theropithecus geleda).</title>
        <authorList>
            <person name="Modesto M."/>
        </authorList>
    </citation>
    <scope>NUCLEOTIDE SEQUENCE [LARGE SCALE GENOMIC DNA]</scope>
    <source>
        <strain evidence="2 3">GLDI4/2</strain>
    </source>
</reference>
<name>A0A4R0QYF0_9BIFI</name>
<proteinExistence type="predicted"/>
<gene>
    <name evidence="2" type="ORF">EJ419_02460</name>
</gene>
<organism evidence="2 3">
    <name type="scientific">Alloscardovia theropitheci</name>
    <dbReference type="NCBI Taxonomy" id="2496842"/>
    <lineage>
        <taxon>Bacteria</taxon>
        <taxon>Bacillati</taxon>
        <taxon>Actinomycetota</taxon>
        <taxon>Actinomycetes</taxon>
        <taxon>Bifidobacteriales</taxon>
        <taxon>Bifidobacteriaceae</taxon>
        <taxon>Alloscardovia</taxon>
    </lineage>
</organism>
<keyword evidence="1" id="KW-0472">Membrane</keyword>
<evidence type="ECO:0000256" key="1">
    <source>
        <dbReference type="SAM" id="Phobius"/>
    </source>
</evidence>
<protein>
    <submittedName>
        <fullName evidence="2">DUF1310 family protein</fullName>
    </submittedName>
</protein>
<dbReference type="AlphaFoldDB" id="A0A4R0QYF0"/>
<feature type="transmembrane region" description="Helical" evidence="1">
    <location>
        <begin position="17"/>
        <end position="39"/>
    </location>
</feature>
<accession>A0A4R0QYF0</accession>
<keyword evidence="1" id="KW-0812">Transmembrane</keyword>
<dbReference type="RefSeq" id="WP_131283343.1">
    <property type="nucleotide sequence ID" value="NZ_RXLP01000011.1"/>
</dbReference>
<keyword evidence="3" id="KW-1185">Reference proteome</keyword>
<evidence type="ECO:0000313" key="2">
    <source>
        <dbReference type="EMBL" id="TCD54631.1"/>
    </source>
</evidence>
<comment type="caution">
    <text evidence="2">The sequence shown here is derived from an EMBL/GenBank/DDBJ whole genome shotgun (WGS) entry which is preliminary data.</text>
</comment>
<dbReference type="EMBL" id="RXLP01000011">
    <property type="protein sequence ID" value="TCD54631.1"/>
    <property type="molecule type" value="Genomic_DNA"/>
</dbReference>
<dbReference type="OrthoDB" id="2235740at2"/>
<evidence type="ECO:0000313" key="3">
    <source>
        <dbReference type="Proteomes" id="UP000291289"/>
    </source>
</evidence>
<dbReference type="Pfam" id="PF07006">
    <property type="entry name" value="DUF1310"/>
    <property type="match status" value="1"/>
</dbReference>
<sequence length="158" mass="17475">MGSGMNKPGAFEKVRPVLVVVMSVVVVILVVVVGGKMVIESQLEKKQKSDQEYMYSVVTGNEGRAVIEKDLKEADKAAFTTNGRIKSFKILTDTIKHNPMGGIMVDIELNDDPEMTLSLIFDKDNNEQKLSVSSQGMSHKTYLLYKELGAISEVVYDD</sequence>
<dbReference type="InterPro" id="IPR010738">
    <property type="entry name" value="DUF1310"/>
</dbReference>
<keyword evidence="1" id="KW-1133">Transmembrane helix</keyword>